<dbReference type="GO" id="GO:0016491">
    <property type="term" value="F:oxidoreductase activity"/>
    <property type="evidence" value="ECO:0007669"/>
    <property type="project" value="UniProtKB-KW"/>
</dbReference>
<dbReference type="InterPro" id="IPR000674">
    <property type="entry name" value="Ald_Oxase/Xan_DH_a/b"/>
</dbReference>
<proteinExistence type="predicted"/>
<feature type="domain" description="Aldehyde oxidase/xanthine dehydrogenase a/b hammerhead" evidence="3">
    <location>
        <begin position="20"/>
        <end position="135"/>
    </location>
</feature>
<keyword evidence="1" id="KW-0500">Molybdenum</keyword>
<dbReference type="PANTHER" id="PTHR11908">
    <property type="entry name" value="XANTHINE DEHYDROGENASE"/>
    <property type="match status" value="1"/>
</dbReference>
<organism evidence="4">
    <name type="scientific">hydrothermal vent metagenome</name>
    <dbReference type="NCBI Taxonomy" id="652676"/>
    <lineage>
        <taxon>unclassified sequences</taxon>
        <taxon>metagenomes</taxon>
        <taxon>ecological metagenomes</taxon>
    </lineage>
</organism>
<dbReference type="Pfam" id="PF20256">
    <property type="entry name" value="MoCoBD_2"/>
    <property type="match status" value="1"/>
</dbReference>
<dbReference type="GO" id="GO:0005506">
    <property type="term" value="F:iron ion binding"/>
    <property type="evidence" value="ECO:0007669"/>
    <property type="project" value="InterPro"/>
</dbReference>
<dbReference type="PANTHER" id="PTHR11908:SF132">
    <property type="entry name" value="ALDEHYDE OXIDASE 1-RELATED"/>
    <property type="match status" value="1"/>
</dbReference>
<dbReference type="Gene3D" id="3.30.365.10">
    <property type="entry name" value="Aldehyde oxidase/xanthine dehydrogenase, molybdopterin binding domain"/>
    <property type="match status" value="4"/>
</dbReference>
<dbReference type="Gene3D" id="3.90.1170.50">
    <property type="entry name" value="Aldehyde oxidase/xanthine dehydrogenase, a/b hammerhead"/>
    <property type="match status" value="1"/>
</dbReference>
<evidence type="ECO:0000256" key="1">
    <source>
        <dbReference type="ARBA" id="ARBA00022505"/>
    </source>
</evidence>
<protein>
    <submittedName>
        <fullName evidence="4">Carbon monoxide dehydrogenase large chain</fullName>
        <ecNumber evidence="4">1.2.99.2</ecNumber>
    </submittedName>
</protein>
<dbReference type="SUPFAM" id="SSF56003">
    <property type="entry name" value="Molybdenum cofactor-binding domain"/>
    <property type="match status" value="1"/>
</dbReference>
<dbReference type="InterPro" id="IPR036856">
    <property type="entry name" value="Ald_Oxase/Xan_DH_a/b_sf"/>
</dbReference>
<dbReference type="Pfam" id="PF01315">
    <property type="entry name" value="Ald_Xan_dh_C"/>
    <property type="match status" value="1"/>
</dbReference>
<dbReference type="InterPro" id="IPR016208">
    <property type="entry name" value="Ald_Oxase/xanthine_DH-like"/>
</dbReference>
<dbReference type="EMBL" id="FAXA01000098">
    <property type="protein sequence ID" value="CUV01547.1"/>
    <property type="molecule type" value="Genomic_DNA"/>
</dbReference>
<dbReference type="SUPFAM" id="SSF54665">
    <property type="entry name" value="CO dehydrogenase molybdoprotein N-domain-like"/>
    <property type="match status" value="1"/>
</dbReference>
<name>A0A161K7M2_9ZZZZ</name>
<evidence type="ECO:0000313" key="4">
    <source>
        <dbReference type="EMBL" id="CUV01547.1"/>
    </source>
</evidence>
<dbReference type="InterPro" id="IPR037165">
    <property type="entry name" value="AldOxase/xan_DH_Mopterin-bd_sf"/>
</dbReference>
<dbReference type="AlphaFoldDB" id="A0A161K7M2"/>
<dbReference type="EC" id="1.2.99.2" evidence="4"/>
<evidence type="ECO:0000256" key="2">
    <source>
        <dbReference type="ARBA" id="ARBA00023002"/>
    </source>
</evidence>
<dbReference type="InterPro" id="IPR008274">
    <property type="entry name" value="AldOxase/xan_DH_MoCoBD1"/>
</dbReference>
<dbReference type="Pfam" id="PF02738">
    <property type="entry name" value="MoCoBD_1"/>
    <property type="match status" value="1"/>
</dbReference>
<accession>A0A161K7M2</accession>
<keyword evidence="2 4" id="KW-0560">Oxidoreductase</keyword>
<dbReference type="SMART" id="SM01008">
    <property type="entry name" value="Ald_Xan_dh_C"/>
    <property type="match status" value="1"/>
</dbReference>
<evidence type="ECO:0000259" key="3">
    <source>
        <dbReference type="SMART" id="SM01008"/>
    </source>
</evidence>
<dbReference type="InterPro" id="IPR046867">
    <property type="entry name" value="AldOxase/xan_DH_MoCoBD2"/>
</dbReference>
<gene>
    <name evidence="4" type="ORF">MGWOODY_Clf2410</name>
</gene>
<sequence length="774" mass="83753">MTQQYIGAPITRVEDFRFLTGQGKYLDDIKLTGMLHAAILRSNHGHALIKSIDTTAALALPGVEGVFTYDDIASIAKVIPVRVFEIPGLDQYLQVPLAEQKVRYVGEPVAMVVAINRYVAEDALELISVDYDPLPAVTDLKEALKDEVLLHEETGTNLAGSYELNTGDIEEAFRNAEYVRKEEFRTHRHTGNPLETRGLLADFDKESGELTVWGPTKVPHFNRAILANHLEISEENIHFIEPDVGGGFGIRGEFYPEDFLVPFASMQLGHPVKWSEDRMEHLVSANHSREVVCEVELAAQKDGTILGMRANIYGDMGAYVRTHGCVVPALTAGMLTGPYRIPSYHADFNCVMTNKTGTGTYRAPGFYEACFIRERLLDMAAVDLGLDPAEFRRINLIQASEMPYTVGVTRIDGRMTVYDSGDYPSAFNRALEEIGYESIKGSSGPDEHGRYHGVGVASYVEPTGFGPYEGARIAATKDGLVEVYLGITTLGQGHETVMAQICADSLGVPMEQVRIFHGNTDYLPASIGTFGSRATVMAGSAIHLASQSLQAKMLSIAAGYMDTETTSLEFSNGRVTRKAAGESADELDVAQIVALAESGAEVDGDETPVEATEYFKVEEWTYAYGSHVAHVAVDPETGKLDVLRYVVVEDVGRCINPLTMHGQSVGGAVQGIGGTVLEELVYDESGQLVSGSFMDYLLPTSQDVPNIDSIILEEAPSPLNPLGVKGAGEGAILATGAALANAVADALSDFGVHITHLPLSPNNIRSWIRRSPGG</sequence>
<reference evidence="4" key="1">
    <citation type="submission" date="2015-10" db="EMBL/GenBank/DDBJ databases">
        <authorList>
            <person name="Gilbert D.G."/>
        </authorList>
    </citation>
    <scope>NUCLEOTIDE SEQUENCE</scope>
</reference>